<dbReference type="OrthoDB" id="1219342at2"/>
<dbReference type="EMBL" id="SELH01000011">
    <property type="protein sequence ID" value="TWP30509.1"/>
    <property type="molecule type" value="Genomic_DNA"/>
</dbReference>
<dbReference type="RefSeq" id="WP_146291177.1">
    <property type="nucleotide sequence ID" value="NZ_SELH01000011.1"/>
</dbReference>
<comment type="caution">
    <text evidence="3">The sequence shown here is derived from an EMBL/GenBank/DDBJ whole genome shotgun (WGS) entry which is preliminary data.</text>
</comment>
<dbReference type="InterPro" id="IPR010090">
    <property type="entry name" value="Phage_tape_meas"/>
</dbReference>
<name>A0A563DK77_9FLAO</name>
<proteinExistence type="predicted"/>
<sequence>MSDKETSWILSIIDRASKPVKEIMASVKECAQVVDKSNERIVMSEKQTQQALTNTKKHHKELEKQIKENEKQVKELEKAYEKAAPGTQKLNASKPLSESKRALQSLQEQLKETLEDAQTLEKDLEDIANAKKSPTSLTGMMTGVNQTMEIIDKVSSMLDFTQPIVATRTEIERMTGISGKGLDDLTSKVHKLGVVFNENDEDIARAAHSMQATWGGSYEDMLALMQKGYEKGGNINKEMLDSLKEYPKQLKEAGLSASESIALIAQANKQGVYSDKAIDSIKEMNLALREMDKPQVEALQGIGISGKDLKGKTTFEVAKLISEKMKGSSSQAQQKVIADIFKSAGEDAGKEFILGISTMDLNLENLPSVKQAGAGIKGIIADIQSKVATSIGSFTPYLQTLGTFSTQAMGVISLVQTLGRVTLIQTGATKAAAIAQRAWNLVMVANPIGAFIASLAALGAMIYKIRKDTIESTEAFKQQASVMRINEELNKYAIQSTTERITKLKRLTEIATNEKNSLVDRKKALGELIKEDSRYQSSLQNGIILTDQLRRTTEQLTQEIYNNALAEGRKKLIAKTAEEVELAKLEEKKWSDEIDRKSKIAQAGHVVLDIVNLGVFPKYDAAKETKENKERDLQNLIRQDIQADRLKNGLRPQKGIVEKITADPLTPTLDDYSSSFSGGGNKKGDKKGSNSKNGLSISGGSGGGKTITQNLTINNYFTRGNSSDDRSFADKVITQINDGLRDGLATI</sequence>
<feature type="region of interest" description="Disordered" evidence="1">
    <location>
        <begin position="82"/>
        <end position="101"/>
    </location>
</feature>
<evidence type="ECO:0000313" key="3">
    <source>
        <dbReference type="EMBL" id="TWP30509.1"/>
    </source>
</evidence>
<organism evidence="3 4">
    <name type="scientific">Apibacter muscae</name>
    <dbReference type="NCBI Taxonomy" id="2509004"/>
    <lineage>
        <taxon>Bacteria</taxon>
        <taxon>Pseudomonadati</taxon>
        <taxon>Bacteroidota</taxon>
        <taxon>Flavobacteriia</taxon>
        <taxon>Flavobacteriales</taxon>
        <taxon>Weeksellaceae</taxon>
        <taxon>Apibacter</taxon>
    </lineage>
</organism>
<evidence type="ECO:0000313" key="4">
    <source>
        <dbReference type="Proteomes" id="UP000319499"/>
    </source>
</evidence>
<feature type="domain" description="Phage tail tape measure protein" evidence="2">
    <location>
        <begin position="175"/>
        <end position="341"/>
    </location>
</feature>
<feature type="region of interest" description="Disordered" evidence="1">
    <location>
        <begin position="668"/>
        <end position="701"/>
    </location>
</feature>
<keyword evidence="4" id="KW-1185">Reference proteome</keyword>
<dbReference type="Proteomes" id="UP000319499">
    <property type="component" value="Unassembled WGS sequence"/>
</dbReference>
<evidence type="ECO:0000256" key="1">
    <source>
        <dbReference type="SAM" id="MobiDB-lite"/>
    </source>
</evidence>
<gene>
    <name evidence="3" type="ORF">ETU09_00480</name>
</gene>
<dbReference type="Pfam" id="PF10145">
    <property type="entry name" value="PhageMin_Tail"/>
    <property type="match status" value="1"/>
</dbReference>
<feature type="compositionally biased region" description="Polar residues" evidence="1">
    <location>
        <begin position="88"/>
        <end position="101"/>
    </location>
</feature>
<dbReference type="AlphaFoldDB" id="A0A563DK77"/>
<protein>
    <recommendedName>
        <fullName evidence="2">Phage tail tape measure protein domain-containing protein</fullName>
    </recommendedName>
</protein>
<accession>A0A563DK77</accession>
<evidence type="ECO:0000259" key="2">
    <source>
        <dbReference type="Pfam" id="PF10145"/>
    </source>
</evidence>
<reference evidence="3 4" key="1">
    <citation type="submission" date="2019-02" db="EMBL/GenBank/DDBJ databases">
        <title>Apibacter muscae sp. nov.: a novel member of the house fly microbiota.</title>
        <authorList>
            <person name="Park R."/>
        </authorList>
    </citation>
    <scope>NUCLEOTIDE SEQUENCE [LARGE SCALE GENOMIC DNA]</scope>
    <source>
        <strain evidence="3 4">AL1</strain>
    </source>
</reference>